<dbReference type="InterPro" id="IPR011701">
    <property type="entry name" value="MFS"/>
</dbReference>
<keyword evidence="1" id="KW-0812">Transmembrane</keyword>
<reference evidence="3 4" key="1">
    <citation type="submission" date="2016-04" db="EMBL/GenBank/DDBJ databases">
        <title>Complete genome sequence of Thermococcus radiotolerans type strain EJ2.</title>
        <authorList>
            <person name="Oger P.M."/>
        </authorList>
    </citation>
    <scope>NUCLEOTIDE SEQUENCE [LARGE SCALE GENOMIC DNA]</scope>
    <source>
        <strain evidence="3 4">EJ2</strain>
    </source>
</reference>
<keyword evidence="4" id="KW-1185">Reference proteome</keyword>
<dbReference type="Pfam" id="PF07690">
    <property type="entry name" value="MFS_1"/>
    <property type="match status" value="1"/>
</dbReference>
<dbReference type="SUPFAM" id="SSF103473">
    <property type="entry name" value="MFS general substrate transporter"/>
    <property type="match status" value="1"/>
</dbReference>
<dbReference type="InterPro" id="IPR020846">
    <property type="entry name" value="MFS_dom"/>
</dbReference>
<gene>
    <name evidence="3" type="ORF">A3L10_06815</name>
</gene>
<dbReference type="KEGG" id="trl:A3L10_06815"/>
<accession>A0A2Z2N2M4</accession>
<feature type="transmembrane region" description="Helical" evidence="1">
    <location>
        <begin position="12"/>
        <end position="39"/>
    </location>
</feature>
<feature type="transmembrane region" description="Helical" evidence="1">
    <location>
        <begin position="59"/>
        <end position="87"/>
    </location>
</feature>
<dbReference type="Proteomes" id="UP000250085">
    <property type="component" value="Chromosome"/>
</dbReference>
<dbReference type="PROSITE" id="PS50850">
    <property type="entry name" value="MFS"/>
    <property type="match status" value="1"/>
</dbReference>
<dbReference type="Gene3D" id="1.20.1250.20">
    <property type="entry name" value="MFS general substrate transporter like domains"/>
    <property type="match status" value="1"/>
</dbReference>
<evidence type="ECO:0000313" key="3">
    <source>
        <dbReference type="EMBL" id="ASJ14863.1"/>
    </source>
</evidence>
<dbReference type="GO" id="GO:0022857">
    <property type="term" value="F:transmembrane transporter activity"/>
    <property type="evidence" value="ECO:0007669"/>
    <property type="project" value="InterPro"/>
</dbReference>
<organism evidence="3 4">
    <name type="scientific">Thermococcus radiotolerans</name>
    <dbReference type="NCBI Taxonomy" id="187880"/>
    <lineage>
        <taxon>Archaea</taxon>
        <taxon>Methanobacteriati</taxon>
        <taxon>Methanobacteriota</taxon>
        <taxon>Thermococci</taxon>
        <taxon>Thermococcales</taxon>
        <taxon>Thermococcaceae</taxon>
        <taxon>Thermococcus</taxon>
    </lineage>
</organism>
<name>A0A2Z2N2M4_9EURY</name>
<dbReference type="EMBL" id="CP015106">
    <property type="protein sequence ID" value="ASJ14863.1"/>
    <property type="molecule type" value="Genomic_DNA"/>
</dbReference>
<sequence length="97" mass="10647">MFLANVAFGMAFPYLSVYMHLLGGTMVMVGLLSVAFNLTSTVFQYPFGWLSDSTGNRKGLIALGLFSTGVFYTAMALVSTHLALPAFRTAQGRWIRR</sequence>
<feature type="domain" description="Major facilitator superfamily (MFS) profile" evidence="2">
    <location>
        <begin position="1"/>
        <end position="97"/>
    </location>
</feature>
<evidence type="ECO:0000313" key="4">
    <source>
        <dbReference type="Proteomes" id="UP000250085"/>
    </source>
</evidence>
<dbReference type="InterPro" id="IPR036259">
    <property type="entry name" value="MFS_trans_sf"/>
</dbReference>
<dbReference type="AlphaFoldDB" id="A0A2Z2N2M4"/>
<evidence type="ECO:0000259" key="2">
    <source>
        <dbReference type="PROSITE" id="PS50850"/>
    </source>
</evidence>
<keyword evidence="1" id="KW-1133">Transmembrane helix</keyword>
<dbReference type="PANTHER" id="PTHR23518">
    <property type="entry name" value="C-METHYLTRANSFERASE"/>
    <property type="match status" value="1"/>
</dbReference>
<evidence type="ECO:0000256" key="1">
    <source>
        <dbReference type="SAM" id="Phobius"/>
    </source>
</evidence>
<protein>
    <recommendedName>
        <fullName evidence="2">Major facilitator superfamily (MFS) profile domain-containing protein</fullName>
    </recommendedName>
</protein>
<proteinExistence type="predicted"/>
<keyword evidence="1" id="KW-0472">Membrane</keyword>
<dbReference type="PANTHER" id="PTHR23518:SF2">
    <property type="entry name" value="MAJOR FACILITATOR SUPERFAMILY TRANSPORTER"/>
    <property type="match status" value="1"/>
</dbReference>